<organism evidence="1 2">
    <name type="scientific">Candidatus Syntrophosphaera thermopropionivorans</name>
    <dbReference type="NCBI Taxonomy" id="2593015"/>
    <lineage>
        <taxon>Bacteria</taxon>
        <taxon>Pseudomonadati</taxon>
        <taxon>Candidatus Cloacimonadota</taxon>
        <taxon>Candidatus Cloacimonadia</taxon>
        <taxon>Candidatus Cloacimonadales</taxon>
        <taxon>Candidatus Cloacimonadaceae</taxon>
        <taxon>Candidatus Syntrophosphaera</taxon>
    </lineage>
</organism>
<reference evidence="1" key="1">
    <citation type="submission" date="2019-03" db="EMBL/GenBank/DDBJ databases">
        <title>Candidatus Syntrophosphaera thermopropionivorans: a novel player in syntrophic propionate oxidation during anaerobic digestion.</title>
        <authorList>
            <person name="Dyksma S."/>
        </authorList>
    </citation>
    <scope>NUCLEOTIDE SEQUENCE</scope>
    <source>
        <strain evidence="1">W5</strain>
    </source>
</reference>
<gene>
    <name evidence="1" type="ORF">E0946_00800</name>
</gene>
<name>A0AC61QL14_9BACT</name>
<dbReference type="Proteomes" id="UP000294588">
    <property type="component" value="Unassembled WGS sequence"/>
</dbReference>
<evidence type="ECO:0000313" key="1">
    <source>
        <dbReference type="EMBL" id="TDF74653.1"/>
    </source>
</evidence>
<protein>
    <submittedName>
        <fullName evidence="1">Choice-of-anchor D domain-containing protein</fullName>
    </submittedName>
</protein>
<comment type="caution">
    <text evidence="1">The sequence shown here is derived from an EMBL/GenBank/DDBJ whole genome shotgun (WGS) entry which is preliminary data.</text>
</comment>
<accession>A0AC61QL14</accession>
<evidence type="ECO:0000313" key="2">
    <source>
        <dbReference type="Proteomes" id="UP000294588"/>
    </source>
</evidence>
<proteinExistence type="predicted"/>
<keyword evidence="2" id="KW-1185">Reference proteome</keyword>
<sequence length="2085" mass="227936">MPKKTFKYLSLILILLAPLFLLAETSVAPFNIVNISDNSIQIRFELPAWSMERSEINNLSRVKIDDIPYLFLEETETLPVFSTMIAIPYQGGVNLQINTTQQSIQNHIRLDFDSLLSSEKASGRYNEELYPANSVVISEPQIMRDFRIVTLNIYPFQYDQSKQTLSILESIDIQINYDNQPSINEIEPPLNLSPAFEKIYPALILNYEQFITRDEITYSRPRMLVIYGNYSDTIYLTQVNNYVNWKKQKGYIVNAVSTSTTGSSYTSIKNYIQNQYNNPSTRPDYIVLIGDTSGNMAIPSYNSYIDYYYTWLAGNDNLGDAAIGRISVESTADMVNYMAKVSSLERDVNISTASWLNSMLLVGDSSSSGISTIYTNRYIHDHSLMVNPSYTYTELYGPSPSTTTINNAINQGVVFYNYRGYIGMSNWPNTISQLNNGYKLFHSVFITCNTGTFNSGTSTTEAVVRYGTAASLGGAITSIGMATSSTHTPMNNCLTVGIFHGIYPLGMRNMSEAMLYAKLYLYAVYGVSQSTQAYNFSSYCNLIGDPTASVYVGIPSTFISNAPTSIPAGSSTLEITVLNDSNQIVQGASVVLSNENGQQALAYTNAQGKAYLEFASNLSGSLTLTINKDDFKPLVSTINIVSSGGIVFNGTELDDNMWGNGNSLLDAGETVETYVSLKNTTNQVLTPAVIANCSDPYVTLILASRIQYNNINPQASGVNIDPIVFSVASHCPDQHQFSLKLTVETTAGSWEVYVPFTVHNGNLNIASYTFIGATNNYIHPGDNLPMTISLTNVGSLGLNGINARLRSRDIYFTITDSIGTYGSIPVASTVSNNSDTFSVFARSTCIDGMVIPLELYLFNSAGYKETIYFTVTIGQTTIHDPLGQDAYGYFIFDQGDTGYDQCPTYNWIGIAPAEGGSGTLLPLYDPGNTSDEGDQTSAVAITTVNLPFPFKFYGIEYTQASISSNGFIAFGQTQDADWRNWRIPDAGGPSPMIAVFWDDLTLGTGSGVYTYYNATLHYFVVEWYHMISGYNNSSLETFEAILYDPIYYPTSTLDGQIKLQYQQFNNIDLGSGDTLPHGNYCTIGIEDHTETIGLEYTFNNTYPTAAAPLSHNSALFITTRPILPDYPYLVLEQIFVIDPNDNAYLEPGENADLSIRLGNRGLVNATGVSAVISSSDSYVTILNSSTNYGTIPAQSSGYPQTNYSIFVSPNCPAHHQINFNIYITSDTGNWNYNFPLEVVVPELGFNNMTINDSGGNSNGILDPGETVTVNIHIVNTGVIPAPPGTVTLTCNNAGITIINGTDTFPVLEPAAFEPLSFTISAASSMSTGTLINLIFNAVAGTTTAQHSETVEVGAPIVLTIGTGTGTQSYPLDRYYNYCAHESIYLASEIGSACTIKNLAYYKASGADVSPIESVTIYMKNTTASTLSSGTYSTSGYTQVYSGSFPNNSTSGWMEVTLSPMFVYDGTSNLSILIVKGHQQWISNYPMWTYTSTSTSRARQNRSDSAPPTNLTTSNNLPNLRLKIFPQVESLLPPQNFTAIPSHQSVYLSWSAPVSGNPTAYKIFRNSSSIANVTSLTYTDFSVTNGVSYSYYIIAHYSNGESSPTSTITVIPNAYPPTNLTALAGNATVTLSWNPAEGRNSPRDNTKERLISCYRVYRNNVPIQDVTETTYQDTGLVNGTTYSYYVTTVYINPAGESAPSNTVEATPQMVSIVVLGSGTSITTGVQNSPLNICNNSVHGQSVYTAAELNAAGIVGPLRITALGFYVVTPPALPLPQFLVRMKHTDATDAANWHTSENLLTTYTNPSFMPTEGGFDMMTFNTPFEWNGIDNILVDTAFSLVETASNTGTLQYTSMTNGYRFVWSNSDDQTDVFTGGMVVSRRYNIQLYLQPIAQAPDITVFPLSLEFGNVEVGTSSWNNFTIQNNGNANLTGTITTPQGYTVAPSESISSIIYPLNKQENTQRNTINFNIPSGNSAIFNITFTPPAVGTYNGEVSILSNDPDESLINIAVSGTGFLYNLISPVVNISSNLQGIFLSWQTVPYATSYQIWTSDDPYANFTLLQTVNENNYLDTRNLSKVFYKVIAIRN</sequence>
<dbReference type="EMBL" id="SMOG01000001">
    <property type="protein sequence ID" value="TDF74653.1"/>
    <property type="molecule type" value="Genomic_DNA"/>
</dbReference>